<evidence type="ECO:0000256" key="1">
    <source>
        <dbReference type="ARBA" id="ARBA00004141"/>
    </source>
</evidence>
<keyword evidence="7 10" id="KW-1133">Transmembrane helix</keyword>
<evidence type="ECO:0000256" key="3">
    <source>
        <dbReference type="ARBA" id="ARBA00022448"/>
    </source>
</evidence>
<organism evidence="12 13">
    <name type="scientific">Physcomitrium patens</name>
    <name type="common">Spreading-leaved earth moss</name>
    <name type="synonym">Physcomitrella patens</name>
    <dbReference type="NCBI Taxonomy" id="3218"/>
    <lineage>
        <taxon>Eukaryota</taxon>
        <taxon>Viridiplantae</taxon>
        <taxon>Streptophyta</taxon>
        <taxon>Embryophyta</taxon>
        <taxon>Bryophyta</taxon>
        <taxon>Bryophytina</taxon>
        <taxon>Bryopsida</taxon>
        <taxon>Funariidae</taxon>
        <taxon>Funariales</taxon>
        <taxon>Funariaceae</taxon>
        <taxon>Physcomitrium</taxon>
    </lineage>
</organism>
<dbReference type="FunFam" id="2.40.128.330:FF:000004">
    <property type="entry name" value="Magnesium transporter MRS2-11, chloroplastic"/>
    <property type="match status" value="1"/>
</dbReference>
<dbReference type="KEGG" id="ppp:112282606"/>
<dbReference type="FunCoup" id="A0A7I4DQY2">
    <property type="interactions" value="2724"/>
</dbReference>
<sequence length="621" mass="70044">MEFSWNCAAGVLQVRSVGLHATVCHGIWHRLECRIKHLNIGLGETHSLASYLHRKTMMLTADYRNCSFRFVWNSGILTSIRRIGKESSKSQQQFGNNRGSSVVHNRFIYPGYLNPGWSQRIPFTLTHAQKNDSSNSYDSQNSSSSPERPHFDSEDDTECVEPRGGKHIFQDIGRYTDGEETCRDQWQEMRNYVEPPGFRNADALRGYKVSRIGSNGSDLFREDRNSVWPDEERYEDDDNDDEQGSSEDSENSASYESWGEELVSSIVSESVGSMSGSTADSLVTGVKKLVYQVLEVHPDGDVVQREVSRRKLLRSIAGLRLRDIRSVDPSLWVTNSAPAILVRDQAILLNLSSLRAIATSRSVLIFEHKSIEAEAFMAALLPRLRNANNGQGPNMPFELEVVEAALLSRTQRLEQMLMEVDPKIMALLKKLPIRYTADVLEELRLGKQALVELAAKAGALRQMILEMLEHPEDIRKMAIIGRTCNIRRIDGSIQCTIPSEKQNAEDEEEEIEMLLEYYLIRCDSCHGEAEKLLDAAKEMEDSISVNLSSRRLEVSRLELLLQVATLCSTLGALIAGIFGMNLNSDLEDYEMAFYITAAGIVFGCIALFFVMFTYLKDRKIL</sequence>
<feature type="compositionally biased region" description="Acidic residues" evidence="11">
    <location>
        <begin position="232"/>
        <end position="250"/>
    </location>
</feature>
<keyword evidence="6" id="KW-0809">Transit peptide</keyword>
<dbReference type="CDD" id="cd12823">
    <property type="entry name" value="Mrs2_Mfm1p-like"/>
    <property type="match status" value="1"/>
</dbReference>
<evidence type="ECO:0000256" key="9">
    <source>
        <dbReference type="ARBA" id="ARBA00023136"/>
    </source>
</evidence>
<reference evidence="12" key="3">
    <citation type="submission" date="2020-12" db="UniProtKB">
        <authorList>
            <consortium name="EnsemblPlants"/>
        </authorList>
    </citation>
    <scope>IDENTIFICATION</scope>
</reference>
<evidence type="ECO:0000256" key="10">
    <source>
        <dbReference type="RuleBase" id="RU366041"/>
    </source>
</evidence>
<evidence type="ECO:0000313" key="12">
    <source>
        <dbReference type="EnsemblPlants" id="Pp3c5_14300V3.8"/>
    </source>
</evidence>
<dbReference type="GO" id="GO:0015693">
    <property type="term" value="P:magnesium ion transport"/>
    <property type="evidence" value="ECO:0000318"/>
    <property type="project" value="GO_Central"/>
</dbReference>
<keyword evidence="5 10" id="KW-0460">Magnesium</keyword>
<protein>
    <recommendedName>
        <fullName evidence="10">Magnesium transporter</fullName>
    </recommendedName>
</protein>
<dbReference type="RefSeq" id="XP_024376179.1">
    <property type="nucleotide sequence ID" value="XM_024520411.2"/>
</dbReference>
<comment type="subcellular location">
    <subcellularLocation>
        <location evidence="1 10">Membrane</location>
        <topology evidence="1 10">Multi-pass membrane protein</topology>
    </subcellularLocation>
</comment>
<dbReference type="EnsemblPlants" id="Pp3c5_14300V3.8">
    <property type="protein sequence ID" value="Pp3c5_14300V3.8"/>
    <property type="gene ID" value="Pp3c5_14300"/>
</dbReference>
<dbReference type="EMBL" id="ABEU02000005">
    <property type="status" value="NOT_ANNOTATED_CDS"/>
    <property type="molecule type" value="Genomic_DNA"/>
</dbReference>
<feature type="region of interest" description="Disordered" evidence="11">
    <location>
        <begin position="129"/>
        <end position="165"/>
    </location>
</feature>
<comment type="function">
    <text evidence="10">Magnesium transporter that may mediate the influx of magnesium.</text>
</comment>
<keyword evidence="3 10" id="KW-0813">Transport</keyword>
<dbReference type="InterPro" id="IPR039204">
    <property type="entry name" value="MRS2-like"/>
</dbReference>
<feature type="compositionally biased region" description="Low complexity" evidence="11">
    <location>
        <begin position="131"/>
        <end position="145"/>
    </location>
</feature>
<dbReference type="Pfam" id="PF22099">
    <property type="entry name" value="MRS2-like"/>
    <property type="match status" value="1"/>
</dbReference>
<keyword evidence="13" id="KW-1185">Reference proteome</keyword>
<keyword evidence="9 10" id="KW-0472">Membrane</keyword>
<keyword evidence="4 10" id="KW-0812">Transmembrane</keyword>
<dbReference type="GO" id="GO:0016020">
    <property type="term" value="C:membrane"/>
    <property type="evidence" value="ECO:0007669"/>
    <property type="project" value="UniProtKB-SubCell"/>
</dbReference>
<evidence type="ECO:0000256" key="2">
    <source>
        <dbReference type="ARBA" id="ARBA00007535"/>
    </source>
</evidence>
<dbReference type="GO" id="GO:0009941">
    <property type="term" value="C:chloroplast envelope"/>
    <property type="evidence" value="ECO:0000318"/>
    <property type="project" value="GO_Central"/>
</dbReference>
<evidence type="ECO:0000256" key="5">
    <source>
        <dbReference type="ARBA" id="ARBA00022842"/>
    </source>
</evidence>
<accession>A0A7I4DQY2</accession>
<name>A0A7I4DQY2_PHYPA</name>
<dbReference type="Proteomes" id="UP000006727">
    <property type="component" value="Chromosome 5"/>
</dbReference>
<dbReference type="PANTHER" id="PTHR13890">
    <property type="entry name" value="RNA SPLICING PROTEIN MRS2, MITOCHONDRIAL"/>
    <property type="match status" value="1"/>
</dbReference>
<dbReference type="AlphaFoldDB" id="A0A7I4DQY2"/>
<gene>
    <name evidence="12" type="primary">LOC112282606</name>
</gene>
<feature type="transmembrane region" description="Helical" evidence="10">
    <location>
        <begin position="559"/>
        <end position="580"/>
    </location>
</feature>
<evidence type="ECO:0000256" key="8">
    <source>
        <dbReference type="ARBA" id="ARBA00023065"/>
    </source>
</evidence>
<evidence type="ECO:0000256" key="4">
    <source>
        <dbReference type="ARBA" id="ARBA00022692"/>
    </source>
</evidence>
<dbReference type="GO" id="GO:0015095">
    <property type="term" value="F:magnesium ion transmembrane transporter activity"/>
    <property type="evidence" value="ECO:0000318"/>
    <property type="project" value="GO_Central"/>
</dbReference>
<keyword evidence="8 10" id="KW-0406">Ion transport</keyword>
<evidence type="ECO:0000313" key="13">
    <source>
        <dbReference type="Proteomes" id="UP000006727"/>
    </source>
</evidence>
<dbReference type="Gene3D" id="1.20.58.340">
    <property type="entry name" value="Magnesium transport protein CorA, transmembrane region"/>
    <property type="match status" value="1"/>
</dbReference>
<dbReference type="Gramene" id="Pp3c5_14300V3.4">
    <property type="protein sequence ID" value="Pp3c5_14300V3.4"/>
    <property type="gene ID" value="Pp3c5_14300"/>
</dbReference>
<dbReference type="EnsemblPlants" id="Pp3c5_14300V3.3">
    <property type="protein sequence ID" value="Pp3c5_14300V3.3"/>
    <property type="gene ID" value="Pp3c5_14300"/>
</dbReference>
<proteinExistence type="inferred from homology"/>
<evidence type="ECO:0000256" key="7">
    <source>
        <dbReference type="ARBA" id="ARBA00022989"/>
    </source>
</evidence>
<feature type="transmembrane region" description="Helical" evidence="10">
    <location>
        <begin position="592"/>
        <end position="615"/>
    </location>
</feature>
<comment type="similarity">
    <text evidence="2 10">Belongs to the CorA metal ion transporter (MIT) (TC 1.A.35.5) family.</text>
</comment>
<feature type="region of interest" description="Disordered" evidence="11">
    <location>
        <begin position="219"/>
        <end position="256"/>
    </location>
</feature>
<dbReference type="Gramene" id="Pp3c5_14300V3.3">
    <property type="protein sequence ID" value="Pp3c5_14300V3.3"/>
    <property type="gene ID" value="Pp3c5_14300"/>
</dbReference>
<dbReference type="OrthoDB" id="10251508at2759"/>
<reference evidence="12 13" key="1">
    <citation type="journal article" date="2008" name="Science">
        <title>The Physcomitrella genome reveals evolutionary insights into the conquest of land by plants.</title>
        <authorList>
            <person name="Rensing S."/>
            <person name="Lang D."/>
            <person name="Zimmer A."/>
            <person name="Terry A."/>
            <person name="Salamov A."/>
            <person name="Shapiro H."/>
            <person name="Nishiyama T."/>
            <person name="Perroud P.-F."/>
            <person name="Lindquist E."/>
            <person name="Kamisugi Y."/>
            <person name="Tanahashi T."/>
            <person name="Sakakibara K."/>
            <person name="Fujita T."/>
            <person name="Oishi K."/>
            <person name="Shin-I T."/>
            <person name="Kuroki Y."/>
            <person name="Toyoda A."/>
            <person name="Suzuki Y."/>
            <person name="Hashimoto A."/>
            <person name="Yamaguchi K."/>
            <person name="Sugano A."/>
            <person name="Kohara Y."/>
            <person name="Fujiyama A."/>
            <person name="Anterola A."/>
            <person name="Aoki S."/>
            <person name="Ashton N."/>
            <person name="Barbazuk W.B."/>
            <person name="Barker E."/>
            <person name="Bennetzen J."/>
            <person name="Bezanilla M."/>
            <person name="Blankenship R."/>
            <person name="Cho S.H."/>
            <person name="Dutcher S."/>
            <person name="Estelle M."/>
            <person name="Fawcett J.A."/>
            <person name="Gundlach H."/>
            <person name="Hanada K."/>
            <person name="Heyl A."/>
            <person name="Hicks K.A."/>
            <person name="Hugh J."/>
            <person name="Lohr M."/>
            <person name="Mayer K."/>
            <person name="Melkozernov A."/>
            <person name="Murata T."/>
            <person name="Nelson D."/>
            <person name="Pils B."/>
            <person name="Prigge M."/>
            <person name="Reiss B."/>
            <person name="Renner T."/>
            <person name="Rombauts S."/>
            <person name="Rushton P."/>
            <person name="Sanderfoot A."/>
            <person name="Schween G."/>
            <person name="Shiu S.-H."/>
            <person name="Stueber K."/>
            <person name="Theodoulou F.L."/>
            <person name="Tu H."/>
            <person name="Van de Peer Y."/>
            <person name="Verrier P.J."/>
            <person name="Waters E."/>
            <person name="Wood A."/>
            <person name="Yang L."/>
            <person name="Cove D."/>
            <person name="Cuming A."/>
            <person name="Hasebe M."/>
            <person name="Lucas S."/>
            <person name="Mishler D.B."/>
            <person name="Reski R."/>
            <person name="Grigoriev I."/>
            <person name="Quatrano R.S."/>
            <person name="Boore J.L."/>
        </authorList>
    </citation>
    <scope>NUCLEOTIDE SEQUENCE [LARGE SCALE GENOMIC DNA]</scope>
    <source>
        <strain evidence="12 13">cv. Gransden 2004</strain>
    </source>
</reference>
<dbReference type="RefSeq" id="XP_024376181.1">
    <property type="nucleotide sequence ID" value="XM_024520413.2"/>
</dbReference>
<dbReference type="RefSeq" id="XP_024376180.1">
    <property type="nucleotide sequence ID" value="XM_024520412.2"/>
</dbReference>
<reference evidence="12 13" key="2">
    <citation type="journal article" date="2018" name="Plant J.">
        <title>The Physcomitrella patens chromosome-scale assembly reveals moss genome structure and evolution.</title>
        <authorList>
            <person name="Lang D."/>
            <person name="Ullrich K.K."/>
            <person name="Murat F."/>
            <person name="Fuchs J."/>
            <person name="Jenkins J."/>
            <person name="Haas F.B."/>
            <person name="Piednoel M."/>
            <person name="Gundlach H."/>
            <person name="Van Bel M."/>
            <person name="Meyberg R."/>
            <person name="Vives C."/>
            <person name="Morata J."/>
            <person name="Symeonidi A."/>
            <person name="Hiss M."/>
            <person name="Muchero W."/>
            <person name="Kamisugi Y."/>
            <person name="Saleh O."/>
            <person name="Blanc G."/>
            <person name="Decker E.L."/>
            <person name="van Gessel N."/>
            <person name="Grimwood J."/>
            <person name="Hayes R.D."/>
            <person name="Graham S.W."/>
            <person name="Gunter L.E."/>
            <person name="McDaniel S.F."/>
            <person name="Hoernstein S.N.W."/>
            <person name="Larsson A."/>
            <person name="Li F.W."/>
            <person name="Perroud P.F."/>
            <person name="Phillips J."/>
            <person name="Ranjan P."/>
            <person name="Rokshar D.S."/>
            <person name="Rothfels C.J."/>
            <person name="Schneider L."/>
            <person name="Shu S."/>
            <person name="Stevenson D.W."/>
            <person name="Thummler F."/>
            <person name="Tillich M."/>
            <person name="Villarreal Aguilar J.C."/>
            <person name="Widiez T."/>
            <person name="Wong G.K."/>
            <person name="Wymore A."/>
            <person name="Zhang Y."/>
            <person name="Zimmer A.D."/>
            <person name="Quatrano R.S."/>
            <person name="Mayer K.F.X."/>
            <person name="Goodstein D."/>
            <person name="Casacuberta J.M."/>
            <person name="Vandepoele K."/>
            <person name="Reski R."/>
            <person name="Cuming A.C."/>
            <person name="Tuskan G.A."/>
            <person name="Maumus F."/>
            <person name="Salse J."/>
            <person name="Schmutz J."/>
            <person name="Rensing S.A."/>
        </authorList>
    </citation>
    <scope>NUCLEOTIDE SEQUENCE [LARGE SCALE GENOMIC DNA]</scope>
    <source>
        <strain evidence="12 13">cv. Gransden 2004</strain>
    </source>
</reference>
<dbReference type="GeneID" id="112282606"/>
<evidence type="ECO:0000256" key="11">
    <source>
        <dbReference type="SAM" id="MobiDB-lite"/>
    </source>
</evidence>
<dbReference type="EnsemblPlants" id="Pp3c5_14300V3.4">
    <property type="protein sequence ID" value="Pp3c5_14300V3.4"/>
    <property type="gene ID" value="Pp3c5_14300"/>
</dbReference>
<evidence type="ECO:0000256" key="6">
    <source>
        <dbReference type="ARBA" id="ARBA00022946"/>
    </source>
</evidence>
<dbReference type="Gene3D" id="2.40.128.330">
    <property type="match status" value="1"/>
</dbReference>
<dbReference type="PANTHER" id="PTHR13890:SF0">
    <property type="entry name" value="MAGNESIUM TRANSPORTER MRS2 HOMOLOG, MITOCHONDRIAL"/>
    <property type="match status" value="1"/>
</dbReference>
<dbReference type="Gramene" id="Pp3c5_14300V3.8">
    <property type="protein sequence ID" value="Pp3c5_14300V3.8"/>
    <property type="gene ID" value="Pp3c5_14300"/>
</dbReference>